<dbReference type="PANTHER" id="PTHR13710:SF105">
    <property type="entry name" value="ATP-DEPENDENT DNA HELICASE Q1"/>
    <property type="match status" value="1"/>
</dbReference>
<evidence type="ECO:0000256" key="7">
    <source>
        <dbReference type="ARBA" id="ARBA00034808"/>
    </source>
</evidence>
<dbReference type="STRING" id="71717.A0A4Y7T0F4"/>
<dbReference type="GO" id="GO:0043138">
    <property type="term" value="F:3'-5' DNA helicase activity"/>
    <property type="evidence" value="ECO:0007669"/>
    <property type="project" value="UniProtKB-EC"/>
</dbReference>
<comment type="catalytic activity">
    <reaction evidence="6">
        <text>Couples ATP hydrolysis with the unwinding of duplex DNA by translocating in the 3'-5' direction.</text>
        <dbReference type="EC" id="5.6.2.4"/>
    </reaction>
</comment>
<evidence type="ECO:0000313" key="11">
    <source>
        <dbReference type="EMBL" id="TEB27627.1"/>
    </source>
</evidence>
<dbReference type="Pfam" id="PF00270">
    <property type="entry name" value="DEAD"/>
    <property type="match status" value="1"/>
</dbReference>
<dbReference type="SUPFAM" id="SSF52540">
    <property type="entry name" value="P-loop containing nucleoside triphosphate hydrolases"/>
    <property type="match status" value="1"/>
</dbReference>
<dbReference type="Pfam" id="PF00271">
    <property type="entry name" value="Helicase_C"/>
    <property type="match status" value="1"/>
</dbReference>
<dbReference type="GO" id="GO:0005524">
    <property type="term" value="F:ATP binding"/>
    <property type="evidence" value="ECO:0007669"/>
    <property type="project" value="UniProtKB-KW"/>
</dbReference>
<gene>
    <name evidence="11" type="ORF">FA13DRAFT_1568252</name>
</gene>
<keyword evidence="2" id="KW-0547">Nucleotide-binding</keyword>
<dbReference type="AlphaFoldDB" id="A0A4Y7T0F4"/>
<dbReference type="InterPro" id="IPR014001">
    <property type="entry name" value="Helicase_ATP-bd"/>
</dbReference>
<sequence>GVQMVKEFGCPQCPKAGSREYVRKHIISAHKGQKLKPQPDVYTQILNKGITKSKLRVRPAFLGVQNHPDDDGAGAEWEKIFRDTVKHVAGKTRTPSNARYISPWIMRTSWHKLVENKNVDTLRALVAMPTGDTELAWVKPLVIRYMENTSNLIEFTSFQTLQRLNSSSPETQLNHTPFHLHHQHESTSKEYAVPIIHLIASLLRTPPKDFSMPRSETLSKALEGLRKERCVEALHMVFTELWLREWSSNRSHTFRDPTICFLGLFTLKPSGEFAPPKDVTRTISQLSRAIQLTVLAELHKRDLFSLQKYATTIVHSTISLPRVIFPNRRSGDYDTMRFDGFGVTIGNLQDIYTLLQNRAIELWEKKILLGQKLHVIYDIIADKLSSTEAGYCFLDDPNNPFKDCTDKLAHAIFTDPTLFKEFMMRGPSGEWVINPHRAKQWLQSLGELELYLLLGTEMKSGAPIRMTELTSTLIRNKTTRVRNAMGVGRYLALIRQYSKNTNNQQMDKMIPHGLSGFEQDLIIQVHTFARPLAMFFAKHLWPNQPEIAMNYNELLFMNFKTEFDSSWVSKRMGQLTSIILGWAMTISPYRHINISFKSHKCKGLIDAFMEQEVMSGVHALQSGHSVQTERRIYGLDHDSLAGISEDHIILYLEASTEYQKAFGIPPGGLGMPYDKAKMSDFKPDIQQCTVSGHNDTSPTVVAQPPGDMSAVLEMLSMIQSTSKAQHDALLSKIDALEARVAGLQGEFGTTCGAKCNVIEALFSETKERSPDVPSFNVQADHWQHDSMDIDIDITLADVSPDYTETAPSTPPLSTSSDGMVTSEKTPPHRTSLAPEPHAPKQAAAGANCKRALDVLRSLHGRSAQWRSQEQREAVKAVLSLQEDVIVVLPTGIGKSVIAYLPPQMESGVTVIVIPLSALLEDWKRRLEGLGIAYEHFEGAKSATLHGHSNIILVSSDVIRYPHWRKAISQVQGRRPVVRYVFDECHYYVTDVDFRPEAMSRPWQIRQAFPCQFVLLSATLPPPAQAFLSKEMALVTPKVISAPTSRPELCYKLLPRNLSLEDTINNIHAIVDLCSTELEWQAKDRYLIFVNSLDMGITLAARLNLDFYHANSAQHPIPDEKRNSYMSDWAAGAKRGLVCSSALAAGNDYSHVRLTVHVGTPPDMTIFSQQSGRAGRDGEEAWCCILPNGKAMGGKGSTGHLVGAMEMTRVA</sequence>
<evidence type="ECO:0000256" key="5">
    <source>
        <dbReference type="ARBA" id="ARBA00023235"/>
    </source>
</evidence>
<feature type="non-terminal residue" evidence="11">
    <location>
        <position position="1"/>
    </location>
</feature>
<dbReference type="SMART" id="SM00490">
    <property type="entry name" value="HELICc"/>
    <property type="match status" value="1"/>
</dbReference>
<evidence type="ECO:0000256" key="4">
    <source>
        <dbReference type="ARBA" id="ARBA00023125"/>
    </source>
</evidence>
<name>A0A4Y7T0F4_COPMI</name>
<reference evidence="11 12" key="1">
    <citation type="journal article" date="2019" name="Nat. Ecol. Evol.">
        <title>Megaphylogeny resolves global patterns of mushroom evolution.</title>
        <authorList>
            <person name="Varga T."/>
            <person name="Krizsan K."/>
            <person name="Foldi C."/>
            <person name="Dima B."/>
            <person name="Sanchez-Garcia M."/>
            <person name="Sanchez-Ramirez S."/>
            <person name="Szollosi G.J."/>
            <person name="Szarkandi J.G."/>
            <person name="Papp V."/>
            <person name="Albert L."/>
            <person name="Andreopoulos W."/>
            <person name="Angelini C."/>
            <person name="Antonin V."/>
            <person name="Barry K.W."/>
            <person name="Bougher N.L."/>
            <person name="Buchanan P."/>
            <person name="Buyck B."/>
            <person name="Bense V."/>
            <person name="Catcheside P."/>
            <person name="Chovatia M."/>
            <person name="Cooper J."/>
            <person name="Damon W."/>
            <person name="Desjardin D."/>
            <person name="Finy P."/>
            <person name="Geml J."/>
            <person name="Haridas S."/>
            <person name="Hughes K."/>
            <person name="Justo A."/>
            <person name="Karasinski D."/>
            <person name="Kautmanova I."/>
            <person name="Kiss B."/>
            <person name="Kocsube S."/>
            <person name="Kotiranta H."/>
            <person name="LaButti K.M."/>
            <person name="Lechner B.E."/>
            <person name="Liimatainen K."/>
            <person name="Lipzen A."/>
            <person name="Lukacs Z."/>
            <person name="Mihaltcheva S."/>
            <person name="Morgado L.N."/>
            <person name="Niskanen T."/>
            <person name="Noordeloos M.E."/>
            <person name="Ohm R.A."/>
            <person name="Ortiz-Santana B."/>
            <person name="Ovrebo C."/>
            <person name="Racz N."/>
            <person name="Riley R."/>
            <person name="Savchenko A."/>
            <person name="Shiryaev A."/>
            <person name="Soop K."/>
            <person name="Spirin V."/>
            <person name="Szebenyi C."/>
            <person name="Tomsovsky M."/>
            <person name="Tulloss R.E."/>
            <person name="Uehling J."/>
            <person name="Grigoriev I.V."/>
            <person name="Vagvolgyi C."/>
            <person name="Papp T."/>
            <person name="Martin F.M."/>
            <person name="Miettinen O."/>
            <person name="Hibbett D.S."/>
            <person name="Nagy L.G."/>
        </authorList>
    </citation>
    <scope>NUCLEOTIDE SEQUENCE [LARGE SCALE GENOMIC DNA]</scope>
    <source>
        <strain evidence="11 12">FP101781</strain>
    </source>
</reference>
<feature type="domain" description="Helicase ATP-binding" evidence="9">
    <location>
        <begin position="875"/>
        <end position="1037"/>
    </location>
</feature>
<protein>
    <recommendedName>
        <fullName evidence="7">DNA 3'-5' helicase</fullName>
        <ecNumber evidence="7">5.6.2.4</ecNumber>
    </recommendedName>
</protein>
<dbReference type="SMART" id="SM00487">
    <property type="entry name" value="DEXDc"/>
    <property type="match status" value="1"/>
</dbReference>
<feature type="region of interest" description="Disordered" evidence="8">
    <location>
        <begin position="800"/>
        <end position="843"/>
    </location>
</feature>
<feature type="domain" description="Helicase C-terminal" evidence="10">
    <location>
        <begin position="1065"/>
        <end position="1210"/>
    </location>
</feature>
<comment type="similarity">
    <text evidence="1">Belongs to the helicase family. RecQ subfamily.</text>
</comment>
<organism evidence="11 12">
    <name type="scientific">Coprinellus micaceus</name>
    <name type="common">Glistening ink-cap mushroom</name>
    <name type="synonym">Coprinus micaceus</name>
    <dbReference type="NCBI Taxonomy" id="71717"/>
    <lineage>
        <taxon>Eukaryota</taxon>
        <taxon>Fungi</taxon>
        <taxon>Dikarya</taxon>
        <taxon>Basidiomycota</taxon>
        <taxon>Agaricomycotina</taxon>
        <taxon>Agaricomycetes</taxon>
        <taxon>Agaricomycetidae</taxon>
        <taxon>Agaricales</taxon>
        <taxon>Agaricineae</taxon>
        <taxon>Psathyrellaceae</taxon>
        <taxon>Coprinellus</taxon>
    </lineage>
</organism>
<dbReference type="Proteomes" id="UP000298030">
    <property type="component" value="Unassembled WGS sequence"/>
</dbReference>
<dbReference type="Gene3D" id="3.40.50.300">
    <property type="entry name" value="P-loop containing nucleotide triphosphate hydrolases"/>
    <property type="match status" value="2"/>
</dbReference>
<comment type="caution">
    <text evidence="11">The sequence shown here is derived from an EMBL/GenBank/DDBJ whole genome shotgun (WGS) entry which is preliminary data.</text>
</comment>
<dbReference type="InterPro" id="IPR011545">
    <property type="entry name" value="DEAD/DEAH_box_helicase_dom"/>
</dbReference>
<dbReference type="PROSITE" id="PS51192">
    <property type="entry name" value="HELICASE_ATP_BIND_1"/>
    <property type="match status" value="1"/>
</dbReference>
<evidence type="ECO:0000256" key="1">
    <source>
        <dbReference type="ARBA" id="ARBA00005446"/>
    </source>
</evidence>
<dbReference type="InterPro" id="IPR001650">
    <property type="entry name" value="Helicase_C-like"/>
</dbReference>
<evidence type="ECO:0000259" key="10">
    <source>
        <dbReference type="PROSITE" id="PS51194"/>
    </source>
</evidence>
<dbReference type="GO" id="GO:0000724">
    <property type="term" value="P:double-strand break repair via homologous recombination"/>
    <property type="evidence" value="ECO:0007669"/>
    <property type="project" value="TreeGrafter"/>
</dbReference>
<dbReference type="EC" id="5.6.2.4" evidence="7"/>
<dbReference type="InterPro" id="IPR027417">
    <property type="entry name" value="P-loop_NTPase"/>
</dbReference>
<evidence type="ECO:0000259" key="9">
    <source>
        <dbReference type="PROSITE" id="PS51192"/>
    </source>
</evidence>
<dbReference type="GO" id="GO:0003677">
    <property type="term" value="F:DNA binding"/>
    <property type="evidence" value="ECO:0007669"/>
    <property type="project" value="UniProtKB-KW"/>
</dbReference>
<dbReference type="GO" id="GO:0009378">
    <property type="term" value="F:four-way junction helicase activity"/>
    <property type="evidence" value="ECO:0007669"/>
    <property type="project" value="TreeGrafter"/>
</dbReference>
<dbReference type="GO" id="GO:0005737">
    <property type="term" value="C:cytoplasm"/>
    <property type="evidence" value="ECO:0007669"/>
    <property type="project" value="TreeGrafter"/>
</dbReference>
<dbReference type="GO" id="GO:0005694">
    <property type="term" value="C:chromosome"/>
    <property type="evidence" value="ECO:0007669"/>
    <property type="project" value="TreeGrafter"/>
</dbReference>
<proteinExistence type="inferred from homology"/>
<dbReference type="GO" id="GO:0016787">
    <property type="term" value="F:hydrolase activity"/>
    <property type="evidence" value="ECO:0007669"/>
    <property type="project" value="UniProtKB-KW"/>
</dbReference>
<evidence type="ECO:0000313" key="12">
    <source>
        <dbReference type="Proteomes" id="UP000298030"/>
    </source>
</evidence>
<keyword evidence="3" id="KW-0067">ATP-binding</keyword>
<dbReference type="OrthoDB" id="3151137at2759"/>
<keyword evidence="11" id="KW-0378">Hydrolase</keyword>
<dbReference type="PROSITE" id="PS51194">
    <property type="entry name" value="HELICASE_CTER"/>
    <property type="match status" value="1"/>
</dbReference>
<dbReference type="PANTHER" id="PTHR13710">
    <property type="entry name" value="DNA HELICASE RECQ FAMILY MEMBER"/>
    <property type="match status" value="1"/>
</dbReference>
<keyword evidence="5" id="KW-0413">Isomerase</keyword>
<keyword evidence="4" id="KW-0238">DNA-binding</keyword>
<evidence type="ECO:0000256" key="8">
    <source>
        <dbReference type="SAM" id="MobiDB-lite"/>
    </source>
</evidence>
<feature type="compositionally biased region" description="Low complexity" evidence="8">
    <location>
        <begin position="803"/>
        <end position="816"/>
    </location>
</feature>
<evidence type="ECO:0000256" key="6">
    <source>
        <dbReference type="ARBA" id="ARBA00034617"/>
    </source>
</evidence>
<accession>A0A4Y7T0F4</accession>
<evidence type="ECO:0000256" key="2">
    <source>
        <dbReference type="ARBA" id="ARBA00022741"/>
    </source>
</evidence>
<feature type="non-terminal residue" evidence="11">
    <location>
        <position position="1210"/>
    </location>
</feature>
<keyword evidence="12" id="KW-1185">Reference proteome</keyword>
<evidence type="ECO:0000256" key="3">
    <source>
        <dbReference type="ARBA" id="ARBA00022840"/>
    </source>
</evidence>
<dbReference type="EMBL" id="QPFP01000039">
    <property type="protein sequence ID" value="TEB27627.1"/>
    <property type="molecule type" value="Genomic_DNA"/>
</dbReference>